<evidence type="ECO:0000313" key="2">
    <source>
        <dbReference type="Proteomes" id="UP000201613"/>
    </source>
</evidence>
<keyword evidence="2" id="KW-1185">Reference proteome</keyword>
<name>A0A238LHK7_9RHOB</name>
<organism evidence="1 2">
    <name type="scientific">Flavimaricola marinus</name>
    <dbReference type="NCBI Taxonomy" id="1819565"/>
    <lineage>
        <taxon>Bacteria</taxon>
        <taxon>Pseudomonadati</taxon>
        <taxon>Pseudomonadota</taxon>
        <taxon>Alphaproteobacteria</taxon>
        <taxon>Rhodobacterales</taxon>
        <taxon>Paracoccaceae</taxon>
        <taxon>Flavimaricola</taxon>
    </lineage>
</organism>
<dbReference type="AlphaFoldDB" id="A0A238LHK7"/>
<dbReference type="RefSeq" id="WP_093993421.1">
    <property type="nucleotide sequence ID" value="NZ_FXZK01000008.1"/>
</dbReference>
<gene>
    <name evidence="1" type="ORF">LOM8899_03392</name>
</gene>
<sequence>MPALQFVTYETSASDLEISQITELEIIDNGSGPVLYATTRYDGAISAWDIDGQTLTVTDTSNHRRNDAAGAEADLTWIETSDNIALLTGGGSGTRSLHTISLISLHRGVYVPFSDFL</sequence>
<dbReference type="EMBL" id="FXZK01000008">
    <property type="protein sequence ID" value="SMY09227.1"/>
    <property type="molecule type" value="Genomic_DNA"/>
</dbReference>
<evidence type="ECO:0000313" key="1">
    <source>
        <dbReference type="EMBL" id="SMY09227.1"/>
    </source>
</evidence>
<protein>
    <submittedName>
        <fullName evidence="1">Uncharacterized protein</fullName>
    </submittedName>
</protein>
<dbReference type="Proteomes" id="UP000201613">
    <property type="component" value="Unassembled WGS sequence"/>
</dbReference>
<reference evidence="1 2" key="1">
    <citation type="submission" date="2017-05" db="EMBL/GenBank/DDBJ databases">
        <authorList>
            <person name="Song R."/>
            <person name="Chenine A.L."/>
            <person name="Ruprecht R.M."/>
        </authorList>
    </citation>
    <scope>NUCLEOTIDE SEQUENCE [LARGE SCALE GENOMIC DNA]</scope>
    <source>
        <strain evidence="1 2">CECT 8899</strain>
    </source>
</reference>
<accession>A0A238LHK7</accession>
<dbReference type="OrthoDB" id="9342475at2"/>
<proteinExistence type="predicted"/>